<feature type="domain" description="Integrase core" evidence="2">
    <location>
        <begin position="174"/>
        <end position="353"/>
    </location>
</feature>
<feature type="compositionally biased region" description="Low complexity" evidence="1">
    <location>
        <begin position="1"/>
        <end position="13"/>
    </location>
</feature>
<feature type="region of interest" description="Disordered" evidence="1">
    <location>
        <begin position="1"/>
        <end position="21"/>
    </location>
</feature>
<organism evidence="3 4">
    <name type="scientific">Mycena venus</name>
    <dbReference type="NCBI Taxonomy" id="2733690"/>
    <lineage>
        <taxon>Eukaryota</taxon>
        <taxon>Fungi</taxon>
        <taxon>Dikarya</taxon>
        <taxon>Basidiomycota</taxon>
        <taxon>Agaricomycotina</taxon>
        <taxon>Agaricomycetes</taxon>
        <taxon>Agaricomycetidae</taxon>
        <taxon>Agaricales</taxon>
        <taxon>Marasmiineae</taxon>
        <taxon>Mycenaceae</taxon>
        <taxon>Mycena</taxon>
    </lineage>
</organism>
<name>A0A8H6Y887_9AGAR</name>
<dbReference type="EMBL" id="JACAZI010000008">
    <property type="protein sequence ID" value="KAF7354437.1"/>
    <property type="molecule type" value="Genomic_DNA"/>
</dbReference>
<proteinExistence type="predicted"/>
<dbReference type="InterPro" id="IPR058913">
    <property type="entry name" value="Integrase_dom_put"/>
</dbReference>
<dbReference type="AlphaFoldDB" id="A0A8H6Y887"/>
<protein>
    <recommendedName>
        <fullName evidence="2">Integrase core domain-containing protein</fullName>
    </recommendedName>
</protein>
<keyword evidence="4" id="KW-1185">Reference proteome</keyword>
<sequence length="443" mass="49647">MKNNNPAGNNGHYNGERKWNSNSCHPTDSNIFLKFNSGPPDDVLEASLKRYARLGLSVDAKLAALASDHSYHIKKTKLKELNRQFLTPTVRKPPPLPVATALVLDKLDNDATQSMGPQAVKTHLALDGYQIPRDTVREIMRDNAPGAAKRRYPGNKDKIPRKNLRALGVFQELHFDGHEKLSSAALQMGPVGLAIYGSREQASGVACSLTCVPDARHSVIVGHLYLDLVLECGVIPLQVTVDGGAETGEMFAAHIALRETFTPDICPLKFPPVVALKSVNNIPIENLWKWLRQLLGRSLREWIEDGKTNGIFNSGNLIHVDLFHWLWSKIVQNALDAFKDYWNYHKTRKNTKKDLPSGVAPLEIFQHPETYGLARMSTPVEPEAVEALRANLPCSREEALRWVPDHFDVTAWEVYKELGSPKLEASRGWEIFAQMAERLEELY</sequence>
<dbReference type="PANTHER" id="PTHR46177:SF1">
    <property type="entry name" value="INTEGRASE CATALYTIC DOMAIN-CONTAINING PROTEIN"/>
    <property type="match status" value="1"/>
</dbReference>
<dbReference type="OrthoDB" id="6017046at2759"/>
<evidence type="ECO:0000313" key="4">
    <source>
        <dbReference type="Proteomes" id="UP000620124"/>
    </source>
</evidence>
<dbReference type="PANTHER" id="PTHR46177">
    <property type="entry name" value="INTEGRASE CATALYTIC DOMAIN-CONTAINING PROTEIN"/>
    <property type="match status" value="1"/>
</dbReference>
<reference evidence="3" key="1">
    <citation type="submission" date="2020-05" db="EMBL/GenBank/DDBJ databases">
        <title>Mycena genomes resolve the evolution of fungal bioluminescence.</title>
        <authorList>
            <person name="Tsai I.J."/>
        </authorList>
    </citation>
    <scope>NUCLEOTIDE SEQUENCE</scope>
    <source>
        <strain evidence="3">CCC161011</strain>
    </source>
</reference>
<dbReference type="Pfam" id="PF24764">
    <property type="entry name" value="rva_4"/>
    <property type="match status" value="1"/>
</dbReference>
<gene>
    <name evidence="3" type="ORF">MVEN_01132700</name>
</gene>
<comment type="caution">
    <text evidence="3">The sequence shown here is derived from an EMBL/GenBank/DDBJ whole genome shotgun (WGS) entry which is preliminary data.</text>
</comment>
<dbReference type="Proteomes" id="UP000620124">
    <property type="component" value="Unassembled WGS sequence"/>
</dbReference>
<evidence type="ECO:0000313" key="3">
    <source>
        <dbReference type="EMBL" id="KAF7354437.1"/>
    </source>
</evidence>
<evidence type="ECO:0000256" key="1">
    <source>
        <dbReference type="SAM" id="MobiDB-lite"/>
    </source>
</evidence>
<evidence type="ECO:0000259" key="2">
    <source>
        <dbReference type="Pfam" id="PF24764"/>
    </source>
</evidence>
<accession>A0A8H6Y887</accession>